<protein>
    <submittedName>
        <fullName evidence="1">Uncharacterized protein</fullName>
    </submittedName>
</protein>
<proteinExistence type="predicted"/>
<reference evidence="2" key="1">
    <citation type="submission" date="2016-10" db="EMBL/GenBank/DDBJ databases">
        <authorList>
            <person name="Varghese N."/>
        </authorList>
    </citation>
    <scope>NUCLEOTIDE SEQUENCE [LARGE SCALE GENOMIC DNA]</scope>
    <source>
        <strain evidence="2">Nsp8</strain>
    </source>
</reference>
<organism evidence="1 2">
    <name type="scientific">Nitrosospira briensis</name>
    <dbReference type="NCBI Taxonomy" id="35799"/>
    <lineage>
        <taxon>Bacteria</taxon>
        <taxon>Pseudomonadati</taxon>
        <taxon>Pseudomonadota</taxon>
        <taxon>Betaproteobacteria</taxon>
        <taxon>Nitrosomonadales</taxon>
        <taxon>Nitrosomonadaceae</taxon>
        <taxon>Nitrosospira</taxon>
    </lineage>
</organism>
<sequence length="50" mass="5724">MILNLRLTVHFSIVIITRHHRPGDSTNGTDSNESTVFVQRFGWKLSAIEQ</sequence>
<evidence type="ECO:0000313" key="2">
    <source>
        <dbReference type="Proteomes" id="UP000183107"/>
    </source>
</evidence>
<accession>A0A1I5DTU2</accession>
<dbReference type="AlphaFoldDB" id="A0A1I5DTU2"/>
<dbReference type="Proteomes" id="UP000183107">
    <property type="component" value="Unassembled WGS sequence"/>
</dbReference>
<evidence type="ECO:0000313" key="1">
    <source>
        <dbReference type="EMBL" id="SFO02643.1"/>
    </source>
</evidence>
<keyword evidence="2" id="KW-1185">Reference proteome</keyword>
<name>A0A1I5DTU2_9PROT</name>
<dbReference type="EMBL" id="FOVJ01000006">
    <property type="protein sequence ID" value="SFO02643.1"/>
    <property type="molecule type" value="Genomic_DNA"/>
</dbReference>
<gene>
    <name evidence="1" type="ORF">SAMN05216386_2400</name>
</gene>